<evidence type="ECO:0000256" key="7">
    <source>
        <dbReference type="ARBA" id="ARBA00049158"/>
    </source>
</evidence>
<dbReference type="PANTHER" id="PTHR21039">
    <property type="entry name" value="HISTIDINOL PHOSPHATASE-RELATED"/>
    <property type="match status" value="1"/>
</dbReference>
<comment type="caution">
    <text evidence="10">The sequence shown here is derived from an EMBL/GenBank/DDBJ whole genome shotgun (WGS) entry which is preliminary data.</text>
</comment>
<evidence type="ECO:0000313" key="11">
    <source>
        <dbReference type="Proteomes" id="UP000697127"/>
    </source>
</evidence>
<evidence type="ECO:0000256" key="1">
    <source>
        <dbReference type="ARBA" id="ARBA00004970"/>
    </source>
</evidence>
<dbReference type="InterPro" id="IPR016195">
    <property type="entry name" value="Pol/histidinol_Pase-like"/>
</dbReference>
<dbReference type="PANTHER" id="PTHR21039:SF0">
    <property type="entry name" value="HISTIDINOL-PHOSPHATASE"/>
    <property type="match status" value="1"/>
</dbReference>
<comment type="catalytic activity">
    <reaction evidence="7 8">
        <text>L-histidinol phosphate + H2O = L-histidinol + phosphate</text>
        <dbReference type="Rhea" id="RHEA:14465"/>
        <dbReference type="ChEBI" id="CHEBI:15377"/>
        <dbReference type="ChEBI" id="CHEBI:43474"/>
        <dbReference type="ChEBI" id="CHEBI:57699"/>
        <dbReference type="ChEBI" id="CHEBI:57980"/>
        <dbReference type="EC" id="3.1.3.15"/>
    </reaction>
</comment>
<feature type="domain" description="PHP" evidence="9">
    <location>
        <begin position="5"/>
        <end position="244"/>
    </location>
</feature>
<dbReference type="InterPro" id="IPR010140">
    <property type="entry name" value="Histidinol_P_phosphatase_HisJ"/>
</dbReference>
<dbReference type="NCBIfam" id="TIGR01856">
    <property type="entry name" value="hisJ_fam"/>
    <property type="match status" value="1"/>
</dbReference>
<evidence type="ECO:0000256" key="6">
    <source>
        <dbReference type="ARBA" id="ARBA00023102"/>
    </source>
</evidence>
<dbReference type="Pfam" id="PF02811">
    <property type="entry name" value="PHP"/>
    <property type="match status" value="1"/>
</dbReference>
<dbReference type="GO" id="GO:0000105">
    <property type="term" value="P:L-histidine biosynthetic process"/>
    <property type="evidence" value="ECO:0007669"/>
    <property type="project" value="UniProtKB-UniRule"/>
</dbReference>
<evidence type="ECO:0000256" key="5">
    <source>
        <dbReference type="ARBA" id="ARBA00022801"/>
    </source>
</evidence>
<evidence type="ECO:0000313" key="10">
    <source>
        <dbReference type="EMBL" id="KAG0689164.1"/>
    </source>
</evidence>
<proteinExistence type="inferred from homology"/>
<sequence length="347" mass="40277">MPYSHHSHSGSYCKHAHDTLDSVIETAQAKNFKIFCLTEHVPRLTPEFLYPEELEQNMTPESLMEQFQNYVISARIHQKKVNNNINNDTKLLVGFESEGGINEDHLNMCMKLRKDIDADLIIGSIHHVNGTDIDFDQQTWDKAVIECEGIRGLYREYFKLLNNMIYKLKPQVVAHFDLIRLFANTTIELENVENGELIVKKVKITQEEKLGITIQEDWPDVWSLIEDSIDLIVKYNLTVELNSSAIRKGWNTPYPKDDIMKTMISKGVKFVLSDDSHGDDQVGLNYQFVLEYIKKMKLEKIYYHDIIEWNNSAVREGKGEVVLNSVTVDELIKDDFWKVNYPSLFNI</sequence>
<dbReference type="Proteomes" id="UP000697127">
    <property type="component" value="Unassembled WGS sequence"/>
</dbReference>
<keyword evidence="5 8" id="KW-0378">Hydrolase</keyword>
<dbReference type="AlphaFoldDB" id="A0A9P7BGT9"/>
<dbReference type="EMBL" id="PUHW01000097">
    <property type="protein sequence ID" value="KAG0689164.1"/>
    <property type="molecule type" value="Genomic_DNA"/>
</dbReference>
<gene>
    <name evidence="10" type="primary">HIS2</name>
    <name evidence="10" type="ORF">C6P40_005465</name>
</gene>
<keyword evidence="11" id="KW-1185">Reference proteome</keyword>
<reference evidence="10" key="1">
    <citation type="submission" date="2020-11" db="EMBL/GenBank/DDBJ databases">
        <title>Kefir isolates.</title>
        <authorList>
            <person name="Marcisauskas S."/>
            <person name="Kim Y."/>
            <person name="Blasche S."/>
        </authorList>
    </citation>
    <scope>NUCLEOTIDE SEQUENCE</scope>
    <source>
        <strain evidence="10">Olga-1</strain>
    </source>
</reference>
<comment type="similarity">
    <text evidence="2 8">Belongs to the PHP hydrolase family. HisK subfamily.</text>
</comment>
<evidence type="ECO:0000256" key="2">
    <source>
        <dbReference type="ARBA" id="ARBA00009152"/>
    </source>
</evidence>
<dbReference type="SUPFAM" id="SSF89550">
    <property type="entry name" value="PHP domain-like"/>
    <property type="match status" value="1"/>
</dbReference>
<dbReference type="EC" id="3.1.3.15" evidence="3 8"/>
<dbReference type="InterPro" id="IPR004013">
    <property type="entry name" value="PHP_dom"/>
</dbReference>
<dbReference type="Gene3D" id="3.20.20.140">
    <property type="entry name" value="Metal-dependent hydrolases"/>
    <property type="match status" value="1"/>
</dbReference>
<evidence type="ECO:0000256" key="3">
    <source>
        <dbReference type="ARBA" id="ARBA00013085"/>
    </source>
</evidence>
<accession>A0A9P7BGT9</accession>
<comment type="pathway">
    <text evidence="1 8">Amino-acid biosynthesis; L-histidine biosynthesis; L-histidine from 5-phospho-alpha-D-ribose 1-diphosphate: step 8/9.</text>
</comment>
<keyword evidence="4 8" id="KW-0028">Amino-acid biosynthesis</keyword>
<dbReference type="GO" id="GO:0005737">
    <property type="term" value="C:cytoplasm"/>
    <property type="evidence" value="ECO:0007669"/>
    <property type="project" value="TreeGrafter"/>
</dbReference>
<evidence type="ECO:0000256" key="8">
    <source>
        <dbReference type="RuleBase" id="RU366003"/>
    </source>
</evidence>
<dbReference type="GO" id="GO:0004401">
    <property type="term" value="F:histidinol-phosphatase activity"/>
    <property type="evidence" value="ECO:0007669"/>
    <property type="project" value="UniProtKB-UniRule"/>
</dbReference>
<dbReference type="OrthoDB" id="5957391at2759"/>
<evidence type="ECO:0000259" key="9">
    <source>
        <dbReference type="Pfam" id="PF02811"/>
    </source>
</evidence>
<name>A0A9P7BGT9_9ASCO</name>
<organism evidence="10 11">
    <name type="scientific">Pichia californica</name>
    <dbReference type="NCBI Taxonomy" id="460514"/>
    <lineage>
        <taxon>Eukaryota</taxon>
        <taxon>Fungi</taxon>
        <taxon>Dikarya</taxon>
        <taxon>Ascomycota</taxon>
        <taxon>Saccharomycotina</taxon>
        <taxon>Pichiomycetes</taxon>
        <taxon>Pichiales</taxon>
        <taxon>Pichiaceae</taxon>
        <taxon>Pichia</taxon>
    </lineage>
</organism>
<protein>
    <recommendedName>
        <fullName evidence="3 8">Histidinol-phosphatase</fullName>
        <shortName evidence="8">HolPase</shortName>
        <ecNumber evidence="3 8">3.1.3.15</ecNumber>
    </recommendedName>
</protein>
<evidence type="ECO:0000256" key="4">
    <source>
        <dbReference type="ARBA" id="ARBA00022605"/>
    </source>
</evidence>
<keyword evidence="6 8" id="KW-0368">Histidine biosynthesis</keyword>